<dbReference type="InterPro" id="IPR015424">
    <property type="entry name" value="PyrdxlP-dep_Trfase"/>
</dbReference>
<evidence type="ECO:0000256" key="1">
    <source>
        <dbReference type="ARBA" id="ARBA00008954"/>
    </source>
</evidence>
<evidence type="ECO:0000313" key="7">
    <source>
        <dbReference type="Proteomes" id="UP000622166"/>
    </source>
</evidence>
<dbReference type="PROSITE" id="PS00600">
    <property type="entry name" value="AA_TRANSFER_CLASS_3"/>
    <property type="match status" value="1"/>
</dbReference>
<dbReference type="EMBL" id="BMVW01000023">
    <property type="protein sequence ID" value="GGZ39837.1"/>
    <property type="molecule type" value="Genomic_DNA"/>
</dbReference>
<dbReference type="RefSeq" id="WP_189866566.1">
    <property type="nucleotide sequence ID" value="NZ_BMVW01000023.1"/>
</dbReference>
<dbReference type="CDD" id="cd00610">
    <property type="entry name" value="OAT_like"/>
    <property type="match status" value="1"/>
</dbReference>
<dbReference type="InterPro" id="IPR005814">
    <property type="entry name" value="Aminotrans_3"/>
</dbReference>
<gene>
    <name evidence="6" type="ORF">GCM10010365_70860</name>
</gene>
<dbReference type="FunFam" id="3.40.640.10:FF:000014">
    <property type="entry name" value="Adenosylmethionine-8-amino-7-oxononanoate aminotransferase, probable"/>
    <property type="match status" value="1"/>
</dbReference>
<evidence type="ECO:0000256" key="2">
    <source>
        <dbReference type="ARBA" id="ARBA00022576"/>
    </source>
</evidence>
<proteinExistence type="inferred from homology"/>
<keyword evidence="3" id="KW-0808">Transferase</keyword>
<dbReference type="Pfam" id="PF00202">
    <property type="entry name" value="Aminotran_3"/>
    <property type="match status" value="1"/>
</dbReference>
<dbReference type="InterPro" id="IPR015422">
    <property type="entry name" value="PyrdxlP-dep_Trfase_small"/>
</dbReference>
<dbReference type="SUPFAM" id="SSF53383">
    <property type="entry name" value="PLP-dependent transferases"/>
    <property type="match status" value="1"/>
</dbReference>
<comment type="caution">
    <text evidence="6">The sequence shown here is derived from an EMBL/GenBank/DDBJ whole genome shotgun (WGS) entry which is preliminary data.</text>
</comment>
<sequence length="449" mass="48024">MTFDIRDPSALSAADRAHLIHPFLPAAAPGRVVMTEGRGCRLRDATGRTYLDATAGMWLCQIGHGRPEPARAAQDQMTRLEYSTNFWDFACDRTVELAARLADLAPPGIDHVFFTTGGSEGVEAALRMARYVHHRRGEPDRTWFLSRLGGYHGVGYGSGSVSGFPDFAEGFGPMLPHVHHLAAPYPYRSGAAGPAEVTDACVRELEAAVARIGPHRIAAMIGEPVMALGGMVAPPDDYWPRVTQVLRRHGILLILDEVVTAFGRLGDWFAGRRTGARADIIVTSKGLTSGYFPLGAVLTSGAVAEVLGRDTGFPVGHTYNGHPVGCAVALANLDIIESEKLLGAADTTGAYLADALRPLEQLDVVGEVRRTGLMLGIELVADKTDRRPLPHGTYSVADAVRTETGVLVRGGPHALTLAPPLIMTRDEADEAAEALHTVLARLTPDGELR</sequence>
<dbReference type="AlphaFoldDB" id="A0A918QC99"/>
<dbReference type="PANTHER" id="PTHR43094:SF1">
    <property type="entry name" value="AMINOTRANSFERASE CLASS-III"/>
    <property type="match status" value="1"/>
</dbReference>
<organism evidence="6 7">
    <name type="scientific">Streptomyces poonensis</name>
    <dbReference type="NCBI Taxonomy" id="68255"/>
    <lineage>
        <taxon>Bacteria</taxon>
        <taxon>Bacillati</taxon>
        <taxon>Actinomycetota</taxon>
        <taxon>Actinomycetes</taxon>
        <taxon>Kitasatosporales</taxon>
        <taxon>Streptomycetaceae</taxon>
        <taxon>Streptomyces</taxon>
    </lineage>
</organism>
<keyword evidence="4 5" id="KW-0663">Pyridoxal phosphate</keyword>
<dbReference type="GO" id="GO:0008483">
    <property type="term" value="F:transaminase activity"/>
    <property type="evidence" value="ECO:0007669"/>
    <property type="project" value="UniProtKB-KW"/>
</dbReference>
<evidence type="ECO:0000256" key="5">
    <source>
        <dbReference type="RuleBase" id="RU003560"/>
    </source>
</evidence>
<evidence type="ECO:0000313" key="6">
    <source>
        <dbReference type="EMBL" id="GGZ39837.1"/>
    </source>
</evidence>
<keyword evidence="2 6" id="KW-0032">Aminotransferase</keyword>
<keyword evidence="7" id="KW-1185">Reference proteome</keyword>
<comment type="similarity">
    <text evidence="1 5">Belongs to the class-III pyridoxal-phosphate-dependent aminotransferase family.</text>
</comment>
<evidence type="ECO:0000256" key="3">
    <source>
        <dbReference type="ARBA" id="ARBA00022679"/>
    </source>
</evidence>
<name>A0A918QC99_9ACTN</name>
<dbReference type="PANTHER" id="PTHR43094">
    <property type="entry name" value="AMINOTRANSFERASE"/>
    <property type="match status" value="1"/>
</dbReference>
<dbReference type="InterPro" id="IPR049704">
    <property type="entry name" value="Aminotrans_3_PPA_site"/>
</dbReference>
<dbReference type="GO" id="GO:0030170">
    <property type="term" value="F:pyridoxal phosphate binding"/>
    <property type="evidence" value="ECO:0007669"/>
    <property type="project" value="InterPro"/>
</dbReference>
<dbReference type="PIRSF" id="PIRSF000521">
    <property type="entry name" value="Transaminase_4ab_Lys_Orn"/>
    <property type="match status" value="1"/>
</dbReference>
<dbReference type="Gene3D" id="3.90.1150.10">
    <property type="entry name" value="Aspartate Aminotransferase, domain 1"/>
    <property type="match status" value="1"/>
</dbReference>
<protein>
    <submittedName>
        <fullName evidence="6">Aspartate aminotransferase family protein</fullName>
    </submittedName>
</protein>
<reference evidence="6" key="2">
    <citation type="submission" date="2020-09" db="EMBL/GenBank/DDBJ databases">
        <authorList>
            <person name="Sun Q."/>
            <person name="Ohkuma M."/>
        </authorList>
    </citation>
    <scope>NUCLEOTIDE SEQUENCE</scope>
    <source>
        <strain evidence="6">JCM 4815</strain>
    </source>
</reference>
<dbReference type="Proteomes" id="UP000622166">
    <property type="component" value="Unassembled WGS sequence"/>
</dbReference>
<dbReference type="InterPro" id="IPR015421">
    <property type="entry name" value="PyrdxlP-dep_Trfase_major"/>
</dbReference>
<reference evidence="6" key="1">
    <citation type="journal article" date="2014" name="Int. J. Syst. Evol. Microbiol.">
        <title>Complete genome sequence of Corynebacterium casei LMG S-19264T (=DSM 44701T), isolated from a smear-ripened cheese.</title>
        <authorList>
            <consortium name="US DOE Joint Genome Institute (JGI-PGF)"/>
            <person name="Walter F."/>
            <person name="Albersmeier A."/>
            <person name="Kalinowski J."/>
            <person name="Ruckert C."/>
        </authorList>
    </citation>
    <scope>NUCLEOTIDE SEQUENCE</scope>
    <source>
        <strain evidence="6">JCM 4815</strain>
    </source>
</reference>
<evidence type="ECO:0000256" key="4">
    <source>
        <dbReference type="ARBA" id="ARBA00022898"/>
    </source>
</evidence>
<accession>A0A918QC99</accession>
<dbReference type="Gene3D" id="3.40.640.10">
    <property type="entry name" value="Type I PLP-dependent aspartate aminotransferase-like (Major domain)"/>
    <property type="match status" value="1"/>
</dbReference>